<keyword evidence="3 5" id="KW-1133">Transmembrane helix</keyword>
<evidence type="ECO:0000256" key="2">
    <source>
        <dbReference type="ARBA" id="ARBA00022692"/>
    </source>
</evidence>
<dbReference type="GeneID" id="37170856"/>
<keyword evidence="2 5" id="KW-0812">Transmembrane</keyword>
<dbReference type="Pfam" id="PF00083">
    <property type="entry name" value="Sugar_tr"/>
    <property type="match status" value="1"/>
</dbReference>
<dbReference type="OrthoDB" id="10501181at2759"/>
<evidence type="ECO:0000256" key="5">
    <source>
        <dbReference type="SAM" id="Phobius"/>
    </source>
</evidence>
<keyword evidence="4 5" id="KW-0472">Membrane</keyword>
<reference evidence="6 7" key="1">
    <citation type="submission" date="2018-02" db="EMBL/GenBank/DDBJ databases">
        <title>The genomes of Aspergillus section Nigri reveals drivers in fungal speciation.</title>
        <authorList>
            <consortium name="DOE Joint Genome Institute"/>
            <person name="Vesth T.C."/>
            <person name="Nybo J."/>
            <person name="Theobald S."/>
            <person name="Brandl J."/>
            <person name="Frisvad J.C."/>
            <person name="Nielsen K.F."/>
            <person name="Lyhne E.K."/>
            <person name="Kogle M.E."/>
            <person name="Kuo A."/>
            <person name="Riley R."/>
            <person name="Clum A."/>
            <person name="Nolan M."/>
            <person name="Lipzen A."/>
            <person name="Salamov A."/>
            <person name="Henrissat B."/>
            <person name="Wiebenga A."/>
            <person name="De vries R.P."/>
            <person name="Grigoriev I.V."/>
            <person name="Mortensen U.H."/>
            <person name="Andersen M.R."/>
            <person name="Baker S.E."/>
        </authorList>
    </citation>
    <scope>NUCLEOTIDE SEQUENCE [LARGE SCALE GENOMIC DNA]</scope>
    <source>
        <strain evidence="6 7">CBS 114.51</strain>
    </source>
</reference>
<evidence type="ECO:0000256" key="1">
    <source>
        <dbReference type="ARBA" id="ARBA00004141"/>
    </source>
</evidence>
<dbReference type="Gene3D" id="1.20.1250.20">
    <property type="entry name" value="MFS general substrate transporter like domains"/>
    <property type="match status" value="1"/>
</dbReference>
<dbReference type="EMBL" id="KZ824865">
    <property type="protein sequence ID" value="RAH76560.1"/>
    <property type="molecule type" value="Genomic_DNA"/>
</dbReference>
<evidence type="ECO:0000313" key="7">
    <source>
        <dbReference type="Proteomes" id="UP000249497"/>
    </source>
</evidence>
<proteinExistence type="predicted"/>
<organism evidence="6 7">
    <name type="scientific">Aspergillus japonicus CBS 114.51</name>
    <dbReference type="NCBI Taxonomy" id="1448312"/>
    <lineage>
        <taxon>Eukaryota</taxon>
        <taxon>Fungi</taxon>
        <taxon>Dikarya</taxon>
        <taxon>Ascomycota</taxon>
        <taxon>Pezizomycotina</taxon>
        <taxon>Eurotiomycetes</taxon>
        <taxon>Eurotiomycetidae</taxon>
        <taxon>Eurotiales</taxon>
        <taxon>Aspergillaceae</taxon>
        <taxon>Aspergillus</taxon>
        <taxon>Aspergillus subgen. Circumdati</taxon>
    </lineage>
</organism>
<feature type="transmembrane region" description="Helical" evidence="5">
    <location>
        <begin position="106"/>
        <end position="132"/>
    </location>
</feature>
<evidence type="ECO:0000313" key="6">
    <source>
        <dbReference type="EMBL" id="RAH76560.1"/>
    </source>
</evidence>
<comment type="subcellular location">
    <subcellularLocation>
        <location evidence="1">Membrane</location>
        <topology evidence="1">Multi-pass membrane protein</topology>
    </subcellularLocation>
</comment>
<evidence type="ECO:0000256" key="3">
    <source>
        <dbReference type="ARBA" id="ARBA00022989"/>
    </source>
</evidence>
<dbReference type="GO" id="GO:0016020">
    <property type="term" value="C:membrane"/>
    <property type="evidence" value="ECO:0007669"/>
    <property type="project" value="UniProtKB-SubCell"/>
</dbReference>
<dbReference type="Proteomes" id="UP000249497">
    <property type="component" value="Unassembled WGS sequence"/>
</dbReference>
<dbReference type="RefSeq" id="XP_025522454.1">
    <property type="nucleotide sequence ID" value="XM_025667164.1"/>
</dbReference>
<dbReference type="AlphaFoldDB" id="A0A8T8WLZ4"/>
<evidence type="ECO:0000256" key="4">
    <source>
        <dbReference type="ARBA" id="ARBA00023136"/>
    </source>
</evidence>
<evidence type="ECO:0008006" key="8">
    <source>
        <dbReference type="Google" id="ProtNLM"/>
    </source>
</evidence>
<name>A0A8T8WLZ4_ASPJA</name>
<sequence>MLSINGSGTELLAGRASIRRNRACKPALDRKHHAPYTAIASDRKQGTNGCLRPDSRQWPVVTIPTIELWGRRRLMICALAQGVCYSLITVLLRFSDEKGGANKHAYGSAAVAFFFVYYIFFGLGFQVIEWLLSVEHT</sequence>
<dbReference type="PANTHER" id="PTHR48022">
    <property type="entry name" value="PLASTIDIC GLUCOSE TRANSPORTER 4"/>
    <property type="match status" value="1"/>
</dbReference>
<keyword evidence="7" id="KW-1185">Reference proteome</keyword>
<protein>
    <recommendedName>
        <fullName evidence="8">Major facilitator superfamily (MFS) profile domain-containing protein</fullName>
    </recommendedName>
</protein>
<dbReference type="PANTHER" id="PTHR48022:SF26">
    <property type="entry name" value="MAJOR FACILITATOR SUPERFAMILY (MFS) PROFILE DOMAIN-CONTAINING PROTEIN-RELATED"/>
    <property type="match status" value="1"/>
</dbReference>
<dbReference type="InterPro" id="IPR005828">
    <property type="entry name" value="MFS_sugar_transport-like"/>
</dbReference>
<dbReference type="GO" id="GO:0005351">
    <property type="term" value="F:carbohydrate:proton symporter activity"/>
    <property type="evidence" value="ECO:0007669"/>
    <property type="project" value="TreeGrafter"/>
</dbReference>
<accession>A0A8T8WLZ4</accession>
<dbReference type="InterPro" id="IPR036259">
    <property type="entry name" value="MFS_trans_sf"/>
</dbReference>
<dbReference type="InterPro" id="IPR050360">
    <property type="entry name" value="MFS_Sugar_Transporters"/>
</dbReference>
<feature type="transmembrane region" description="Helical" evidence="5">
    <location>
        <begin position="74"/>
        <end position="94"/>
    </location>
</feature>
<gene>
    <name evidence="6" type="ORF">BO86DRAFT_249663</name>
</gene>